<gene>
    <name evidence="2" type="ORF">CTI12_AA091260</name>
</gene>
<dbReference type="InterPro" id="IPR013103">
    <property type="entry name" value="RVT_2"/>
</dbReference>
<dbReference type="Proteomes" id="UP000245207">
    <property type="component" value="Unassembled WGS sequence"/>
</dbReference>
<sequence>MASSVKQPLYPLFKAEDFASYPEEYVGSLAHVLASLEPKTYTQASTNPRWMDAVNKELHALEENETWEVTTLPDGKKAISSKWVFKIKYFPDGSIDKYKARLVIRGFDQREGMDYKHTFSPVAKAATVRVLIAIATAKGWPLHQLDVNNAFLHGYVEEEIYMKPPEGYNKALPGQVCKLNKSLYGLKQASRQWNQELSRFLVSLGYKQSKQDYSLFIKAEGDKFTVALVYVDDILLTGNCQEEIDATKKALDMKFTIKDLGLARYFLGIELCRTEKGTHLHQRKYVLDLLKDAGLTGAKPTSFPLPQNLKLSLDKGDPISDPEAYRRLVGRLLYLSMTRPDISYAVQHLSQFISSPKEPHMQAALHLLRYLKGTISKGLFYPVQSNLKVAGFSDADWASCIMTRKSLTGYCIFLGHSLISWKTKKQVTVSRSSTESEYRSMTATTCELVWLAYLLKDLHIHVQVPITLFCDNKAAQQIAANPCYHERTKHLDIDSHFIRDKVQDGFIQTAYIPTHLQLADVMTKALGAAQHNFLSDKLGLQEAPT</sequence>
<dbReference type="PANTHER" id="PTHR11439:SF522">
    <property type="entry name" value="REVERSE TRANSCRIPTASE TY1_COPIA-TYPE DOMAIN-CONTAINING PROTEIN"/>
    <property type="match status" value="1"/>
</dbReference>
<dbReference type="EMBL" id="PKPP01002931">
    <property type="protein sequence ID" value="PWA72246.1"/>
    <property type="molecule type" value="Genomic_DNA"/>
</dbReference>
<protein>
    <recommendedName>
        <fullName evidence="1">Reverse transcriptase Ty1/copia-type domain-containing protein</fullName>
    </recommendedName>
</protein>
<dbReference type="AlphaFoldDB" id="A0A2U1NFL3"/>
<comment type="caution">
    <text evidence="2">The sequence shown here is derived from an EMBL/GenBank/DDBJ whole genome shotgun (WGS) entry which is preliminary data.</text>
</comment>
<evidence type="ECO:0000259" key="1">
    <source>
        <dbReference type="Pfam" id="PF07727"/>
    </source>
</evidence>
<dbReference type="SUPFAM" id="SSF56672">
    <property type="entry name" value="DNA/RNA polymerases"/>
    <property type="match status" value="1"/>
</dbReference>
<accession>A0A2U1NFL3</accession>
<evidence type="ECO:0000313" key="3">
    <source>
        <dbReference type="Proteomes" id="UP000245207"/>
    </source>
</evidence>
<dbReference type="OrthoDB" id="414945at2759"/>
<organism evidence="2 3">
    <name type="scientific">Artemisia annua</name>
    <name type="common">Sweet wormwood</name>
    <dbReference type="NCBI Taxonomy" id="35608"/>
    <lineage>
        <taxon>Eukaryota</taxon>
        <taxon>Viridiplantae</taxon>
        <taxon>Streptophyta</taxon>
        <taxon>Embryophyta</taxon>
        <taxon>Tracheophyta</taxon>
        <taxon>Spermatophyta</taxon>
        <taxon>Magnoliopsida</taxon>
        <taxon>eudicotyledons</taxon>
        <taxon>Gunneridae</taxon>
        <taxon>Pentapetalae</taxon>
        <taxon>asterids</taxon>
        <taxon>campanulids</taxon>
        <taxon>Asterales</taxon>
        <taxon>Asteraceae</taxon>
        <taxon>Asteroideae</taxon>
        <taxon>Anthemideae</taxon>
        <taxon>Artemisiinae</taxon>
        <taxon>Artemisia</taxon>
    </lineage>
</organism>
<dbReference type="PANTHER" id="PTHR11439">
    <property type="entry name" value="GAG-POL-RELATED RETROTRANSPOSON"/>
    <property type="match status" value="1"/>
</dbReference>
<name>A0A2U1NFL3_ARTAN</name>
<dbReference type="CDD" id="cd09272">
    <property type="entry name" value="RNase_HI_RT_Ty1"/>
    <property type="match status" value="1"/>
</dbReference>
<proteinExistence type="predicted"/>
<reference evidence="2 3" key="1">
    <citation type="journal article" date="2018" name="Mol. Plant">
        <title>The genome of Artemisia annua provides insight into the evolution of Asteraceae family and artemisinin biosynthesis.</title>
        <authorList>
            <person name="Shen Q."/>
            <person name="Zhang L."/>
            <person name="Liao Z."/>
            <person name="Wang S."/>
            <person name="Yan T."/>
            <person name="Shi P."/>
            <person name="Liu M."/>
            <person name="Fu X."/>
            <person name="Pan Q."/>
            <person name="Wang Y."/>
            <person name="Lv Z."/>
            <person name="Lu X."/>
            <person name="Zhang F."/>
            <person name="Jiang W."/>
            <person name="Ma Y."/>
            <person name="Chen M."/>
            <person name="Hao X."/>
            <person name="Li L."/>
            <person name="Tang Y."/>
            <person name="Lv G."/>
            <person name="Zhou Y."/>
            <person name="Sun X."/>
            <person name="Brodelius P.E."/>
            <person name="Rose J.K.C."/>
            <person name="Tang K."/>
        </authorList>
    </citation>
    <scope>NUCLEOTIDE SEQUENCE [LARGE SCALE GENOMIC DNA]</scope>
    <source>
        <strain evidence="3">cv. Huhao1</strain>
        <tissue evidence="2">Leaf</tissue>
    </source>
</reference>
<dbReference type="Pfam" id="PF07727">
    <property type="entry name" value="RVT_2"/>
    <property type="match status" value="1"/>
</dbReference>
<keyword evidence="3" id="KW-1185">Reference proteome</keyword>
<feature type="domain" description="Reverse transcriptase Ty1/copia-type" evidence="1">
    <location>
        <begin position="64"/>
        <end position="305"/>
    </location>
</feature>
<evidence type="ECO:0000313" key="2">
    <source>
        <dbReference type="EMBL" id="PWA72246.1"/>
    </source>
</evidence>
<dbReference type="InterPro" id="IPR043502">
    <property type="entry name" value="DNA/RNA_pol_sf"/>
</dbReference>
<dbReference type="STRING" id="35608.A0A2U1NFL3"/>